<dbReference type="SMART" id="SM00327">
    <property type="entry name" value="VWA"/>
    <property type="match status" value="1"/>
</dbReference>
<proteinExistence type="predicted"/>
<evidence type="ECO:0000259" key="10">
    <source>
        <dbReference type="PROSITE" id="PS50279"/>
    </source>
</evidence>
<dbReference type="Gene3D" id="2.10.25.10">
    <property type="entry name" value="Laminin"/>
    <property type="match status" value="2"/>
</dbReference>
<dbReference type="SUPFAM" id="SSF57567">
    <property type="entry name" value="Serine protease inhibitors"/>
    <property type="match status" value="2"/>
</dbReference>
<dbReference type="InterPro" id="IPR036084">
    <property type="entry name" value="Ser_inhib-like_sf"/>
</dbReference>
<dbReference type="FunFam" id="4.10.410.10:FF:000020">
    <property type="entry name" value="Collagen, type VI, alpha 3"/>
    <property type="match status" value="1"/>
</dbReference>
<feature type="domain" description="BPTI/Kunitz inhibitor" evidence="10">
    <location>
        <begin position="564"/>
        <end position="614"/>
    </location>
</feature>
<evidence type="ECO:0000256" key="7">
    <source>
        <dbReference type="ARBA" id="ARBA00023157"/>
    </source>
</evidence>
<dbReference type="PRINTS" id="PR00453">
    <property type="entry name" value="VWFADOMAIN"/>
</dbReference>
<organism evidence="12 13">
    <name type="scientific">Amphimedon queenslandica</name>
    <name type="common">Sponge</name>
    <dbReference type="NCBI Taxonomy" id="400682"/>
    <lineage>
        <taxon>Eukaryota</taxon>
        <taxon>Metazoa</taxon>
        <taxon>Porifera</taxon>
        <taxon>Demospongiae</taxon>
        <taxon>Heteroscleromorpha</taxon>
        <taxon>Haplosclerida</taxon>
        <taxon>Niphatidae</taxon>
        <taxon>Amphimedon</taxon>
    </lineage>
</organism>
<dbReference type="SMART" id="SM00408">
    <property type="entry name" value="IGc2"/>
    <property type="match status" value="1"/>
</dbReference>
<evidence type="ECO:0000313" key="12">
    <source>
        <dbReference type="EnsemblMetazoa" id="XP_019848705.1"/>
    </source>
</evidence>
<keyword evidence="8" id="KW-0325">Glycoprotein</keyword>
<keyword evidence="4" id="KW-0732">Signal</keyword>
<dbReference type="PRINTS" id="PR00759">
    <property type="entry name" value="BASICPTASE"/>
</dbReference>
<keyword evidence="2" id="KW-0964">Secreted</keyword>
<dbReference type="SUPFAM" id="SSF57362">
    <property type="entry name" value="BPTI-like"/>
    <property type="match status" value="3"/>
</dbReference>
<dbReference type="PROSITE" id="PS50234">
    <property type="entry name" value="VWFA"/>
    <property type="match status" value="1"/>
</dbReference>
<dbReference type="Pfam" id="PF13927">
    <property type="entry name" value="Ig_3"/>
    <property type="match status" value="1"/>
</dbReference>
<dbReference type="InterPro" id="IPR002035">
    <property type="entry name" value="VWF_A"/>
</dbReference>
<protein>
    <submittedName>
        <fullName evidence="12">Uncharacterized protein</fullName>
    </submittedName>
</protein>
<evidence type="ECO:0000256" key="3">
    <source>
        <dbReference type="ARBA" id="ARBA00022530"/>
    </source>
</evidence>
<dbReference type="EnsemblMetazoa" id="XM_019993146.1">
    <property type="protein sequence ID" value="XP_019848705.1"/>
    <property type="gene ID" value="LOC105316719"/>
</dbReference>
<evidence type="ECO:0000256" key="5">
    <source>
        <dbReference type="ARBA" id="ARBA00022737"/>
    </source>
</evidence>
<dbReference type="FunFam" id="3.40.50.410:FF:000004">
    <property type="entry name" value="collagen alpha-6(VI) chain"/>
    <property type="match status" value="1"/>
</dbReference>
<evidence type="ECO:0000313" key="13">
    <source>
        <dbReference type="Proteomes" id="UP000007879"/>
    </source>
</evidence>
<evidence type="ECO:0000259" key="11">
    <source>
        <dbReference type="PROSITE" id="PS50835"/>
    </source>
</evidence>
<accession>A0AAN0IV53</accession>
<feature type="domain" description="Ig-like" evidence="11">
    <location>
        <begin position="356"/>
        <end position="452"/>
    </location>
</feature>
<evidence type="ECO:0000256" key="6">
    <source>
        <dbReference type="ARBA" id="ARBA00023119"/>
    </source>
</evidence>
<dbReference type="InterPro" id="IPR013783">
    <property type="entry name" value="Ig-like_fold"/>
</dbReference>
<dbReference type="PROSITE" id="PS50279">
    <property type="entry name" value="BPTI_KUNITZ_2"/>
    <property type="match status" value="3"/>
</dbReference>
<keyword evidence="3" id="KW-0272">Extracellular matrix</keyword>
<dbReference type="GO" id="GO:0004867">
    <property type="term" value="F:serine-type endopeptidase inhibitor activity"/>
    <property type="evidence" value="ECO:0007669"/>
    <property type="project" value="InterPro"/>
</dbReference>
<dbReference type="AlphaFoldDB" id="A0AAN0IV53"/>
<dbReference type="SMART" id="SM00409">
    <property type="entry name" value="IG"/>
    <property type="match status" value="1"/>
</dbReference>
<comment type="subcellular location">
    <subcellularLocation>
        <location evidence="1">Secreted</location>
        <location evidence="1">Extracellular space</location>
        <location evidence="1">Extracellular matrix</location>
    </subcellularLocation>
</comment>
<dbReference type="GeneID" id="105316719"/>
<evidence type="ECO:0000259" key="9">
    <source>
        <dbReference type="PROSITE" id="PS50234"/>
    </source>
</evidence>
<evidence type="ECO:0000256" key="8">
    <source>
        <dbReference type="ARBA" id="ARBA00023180"/>
    </source>
</evidence>
<keyword evidence="7" id="KW-1015">Disulfide bond</keyword>
<reference evidence="12" key="2">
    <citation type="submission" date="2024-06" db="UniProtKB">
        <authorList>
            <consortium name="EnsemblMetazoa"/>
        </authorList>
    </citation>
    <scope>IDENTIFICATION</scope>
</reference>
<dbReference type="InterPro" id="IPR036880">
    <property type="entry name" value="Kunitz_BPTI_sf"/>
</dbReference>
<dbReference type="InterPro" id="IPR036179">
    <property type="entry name" value="Ig-like_dom_sf"/>
</dbReference>
<feature type="domain" description="BPTI/Kunitz inhibitor" evidence="10">
    <location>
        <begin position="460"/>
        <end position="510"/>
    </location>
</feature>
<keyword evidence="13" id="KW-1185">Reference proteome</keyword>
<dbReference type="Pfam" id="PF00014">
    <property type="entry name" value="Kunitz_BPTI"/>
    <property type="match status" value="3"/>
</dbReference>
<dbReference type="CDD" id="cd00109">
    <property type="entry name" value="Kunitz-type"/>
    <property type="match status" value="3"/>
</dbReference>
<dbReference type="Pfam" id="PF00092">
    <property type="entry name" value="VWA"/>
    <property type="match status" value="1"/>
</dbReference>
<dbReference type="Proteomes" id="UP000007879">
    <property type="component" value="Unassembled WGS sequence"/>
</dbReference>
<dbReference type="InterPro" id="IPR036465">
    <property type="entry name" value="vWFA_dom_sf"/>
</dbReference>
<dbReference type="CDD" id="cd19941">
    <property type="entry name" value="TIL"/>
    <property type="match status" value="2"/>
</dbReference>
<dbReference type="GO" id="GO:0005581">
    <property type="term" value="C:collagen trimer"/>
    <property type="evidence" value="ECO:0007669"/>
    <property type="project" value="UniProtKB-KW"/>
</dbReference>
<dbReference type="CDD" id="cd01450">
    <property type="entry name" value="vWFA_subfamily_ECM"/>
    <property type="match status" value="1"/>
</dbReference>
<dbReference type="InterPro" id="IPR002919">
    <property type="entry name" value="TIL_dom"/>
</dbReference>
<dbReference type="InterPro" id="IPR003598">
    <property type="entry name" value="Ig_sub2"/>
</dbReference>
<dbReference type="Pfam" id="PF01826">
    <property type="entry name" value="TIL"/>
    <property type="match status" value="1"/>
</dbReference>
<name>A0AAN0IV53_AMPQE</name>
<evidence type="ECO:0000256" key="2">
    <source>
        <dbReference type="ARBA" id="ARBA00022525"/>
    </source>
</evidence>
<feature type="domain" description="BPTI/Kunitz inhibitor" evidence="10">
    <location>
        <begin position="876"/>
        <end position="926"/>
    </location>
</feature>
<evidence type="ECO:0000256" key="1">
    <source>
        <dbReference type="ARBA" id="ARBA00004498"/>
    </source>
</evidence>
<dbReference type="PANTHER" id="PTHR24020">
    <property type="entry name" value="COLLAGEN ALPHA"/>
    <property type="match status" value="1"/>
</dbReference>
<dbReference type="InterPro" id="IPR002223">
    <property type="entry name" value="Kunitz_BPTI"/>
</dbReference>
<dbReference type="InterPro" id="IPR050525">
    <property type="entry name" value="ECM_Assembly_Org"/>
</dbReference>
<dbReference type="Gene3D" id="4.10.410.10">
    <property type="entry name" value="Pancreatic trypsin inhibitor Kunitz domain"/>
    <property type="match status" value="3"/>
</dbReference>
<dbReference type="Gene3D" id="2.60.40.10">
    <property type="entry name" value="Immunoglobulins"/>
    <property type="match status" value="1"/>
</dbReference>
<sequence>MYYILYVITHSIPLASDINGQGTYWANYYTSSNGTQSDYVASVNRLLTLQNCSVNALDLYFVMDASGSVGPDNFDLMKGFVYNITDSFNVGSDSVRVGVMSYASSNFYHFDLNTYSTKSSVLTAINDLPFSDGGTNTAEALDGMRTRGFSTSYGARPRSQGVPRVGIVITDGYSNSYSATLTAASNVHNARIIVFAIGIAGANQNELDAIASQPSYVSFVSSFSLALLNSLQFTLSQESCVASPKIELNSTVTDNIGSGQTKYLNYPLPNNTQGITVVLNVTNGSIILYASTVVSTPNEAFHEFKLVTNTYEDVFINRSSLNNSGTADTVFIAVEGNGTSNQMQISATPGDTSTEPVAIDVFVNPNIFKSYGATITVECIAHGKPQPDLNWYIGGTVVNDPNINVVNTIIDENTVKSEITISGLTSGNEGSYQCIGRNLLPNGNITSSQLFALDVSGEFCILPHNPGPCHGEYPRWFFNSSSGSCEPFLYSGCGGNINRFSSLQQCIQSCGCGNGTAMSCSTDLCETSSCEGYDNPLCEIDSCSLCNVKHFDGLRDVTNQCGICDLPKESGPCFAYFERWYYNERSGLCEKFIYGGCRGNNNNFMTLSNCLQTCAEGDKTCPGGVNNEECYSDPCLTSHCPNYEDAVCIPNHCGECSAHFYNSSGHDVTMMCNDCPPEKPAVRCFINECDHKTCPNLPPTECQLDVCGSCKAHYYLNDTEVTDICNACPADGQIFKDCGGSCERTCDDVLSQDPFICDVHYCVPGCGCPAGQVLDKSNQRCVYPDQCLCTGQCDPVPNNCSSISYDECNCTICEDCPIDGQFYAKEETNCPKTCSNRYLLCSGDKKPGCSCPEGQLIDEMKNQCVHPDDCPKVDPCTLNPQPGPCTASITRYYYNYTTETCQEFTYSGCFPNENNFLTQHDCEEKCSDCYPVCTPEYCSINRKATCSLPSSLPGSVKECPGGCNISNCGACYYSYNDLQIPPTFRGCPTHCPVSNTTVDQFCLEFWGTCIDVAFKRLYKDVPAREKIKENFRCWEHPCTS</sequence>
<dbReference type="Gene3D" id="3.40.50.410">
    <property type="entry name" value="von Willebrand factor, type A domain"/>
    <property type="match status" value="1"/>
</dbReference>
<dbReference type="InterPro" id="IPR003599">
    <property type="entry name" value="Ig_sub"/>
</dbReference>
<dbReference type="RefSeq" id="XP_019848705.1">
    <property type="nucleotide sequence ID" value="XM_019993146.1"/>
</dbReference>
<keyword evidence="5" id="KW-0677">Repeat</keyword>
<dbReference type="PROSITE" id="PS00280">
    <property type="entry name" value="BPTI_KUNITZ_1"/>
    <property type="match status" value="3"/>
</dbReference>
<reference evidence="13" key="1">
    <citation type="journal article" date="2010" name="Nature">
        <title>The Amphimedon queenslandica genome and the evolution of animal complexity.</title>
        <authorList>
            <person name="Srivastava M."/>
            <person name="Simakov O."/>
            <person name="Chapman J."/>
            <person name="Fahey B."/>
            <person name="Gauthier M.E."/>
            <person name="Mitros T."/>
            <person name="Richards G.S."/>
            <person name="Conaco C."/>
            <person name="Dacre M."/>
            <person name="Hellsten U."/>
            <person name="Larroux C."/>
            <person name="Putnam N.H."/>
            <person name="Stanke M."/>
            <person name="Adamska M."/>
            <person name="Darling A."/>
            <person name="Degnan S.M."/>
            <person name="Oakley T.H."/>
            <person name="Plachetzki D.C."/>
            <person name="Zhai Y."/>
            <person name="Adamski M."/>
            <person name="Calcino A."/>
            <person name="Cummins S.F."/>
            <person name="Goodstein D.M."/>
            <person name="Harris C."/>
            <person name="Jackson D.J."/>
            <person name="Leys S.P."/>
            <person name="Shu S."/>
            <person name="Woodcroft B.J."/>
            <person name="Vervoort M."/>
            <person name="Kosik K.S."/>
            <person name="Manning G."/>
            <person name="Degnan B.M."/>
            <person name="Rokhsar D.S."/>
        </authorList>
    </citation>
    <scope>NUCLEOTIDE SEQUENCE [LARGE SCALE GENOMIC DNA]</scope>
</reference>
<dbReference type="PANTHER" id="PTHR24020:SF87">
    <property type="entry name" value="COLLAGEN ALPHA-1(VI) CHAIN-LIKE"/>
    <property type="match status" value="1"/>
</dbReference>
<feature type="domain" description="VWFA" evidence="9">
    <location>
        <begin position="58"/>
        <end position="235"/>
    </location>
</feature>
<dbReference type="InterPro" id="IPR020901">
    <property type="entry name" value="Prtase_inh_Kunz-CS"/>
</dbReference>
<dbReference type="SMART" id="SM00131">
    <property type="entry name" value="KU"/>
    <property type="match status" value="3"/>
</dbReference>
<dbReference type="SUPFAM" id="SSF48726">
    <property type="entry name" value="Immunoglobulin"/>
    <property type="match status" value="1"/>
</dbReference>
<dbReference type="KEGG" id="aqu:105316719"/>
<dbReference type="InterPro" id="IPR007110">
    <property type="entry name" value="Ig-like_dom"/>
</dbReference>
<dbReference type="SUPFAM" id="SSF53300">
    <property type="entry name" value="vWA-like"/>
    <property type="match status" value="1"/>
</dbReference>
<keyword evidence="6" id="KW-0176">Collagen</keyword>
<dbReference type="PROSITE" id="PS50835">
    <property type="entry name" value="IG_LIKE"/>
    <property type="match status" value="1"/>
</dbReference>
<evidence type="ECO:0000256" key="4">
    <source>
        <dbReference type="ARBA" id="ARBA00022729"/>
    </source>
</evidence>